<evidence type="ECO:0008006" key="3">
    <source>
        <dbReference type="Google" id="ProtNLM"/>
    </source>
</evidence>
<sequence length="228" mass="26896">ENEQLQPNENVIEELNALEQLQLRRGERERRPSTRYSPNEYELNIADEGEPQSYREVLASDDKDEWLKAMQDDIQSLHENCTYDLVELPKGKRALQCKWVFKLKTEEILWGGAVSWQSKLQKCVSLSTTEAEYIAAVEACKEMLWLKNFSLELGQKQEKYILFCDNQSAIHLAKNPAYHSRSKHIDVRYHWIREVVEEKRLQLDKIHTDDNWSDMMTKTISVKKFDDC</sequence>
<feature type="non-terminal residue" evidence="1">
    <location>
        <position position="228"/>
    </location>
</feature>
<name>A0AAW1GRX1_SAPOF</name>
<accession>A0AAW1GRX1</accession>
<dbReference type="PANTHER" id="PTHR11439">
    <property type="entry name" value="GAG-POL-RELATED RETROTRANSPOSON"/>
    <property type="match status" value="1"/>
</dbReference>
<dbReference type="EMBL" id="JBDFQZ010000014">
    <property type="protein sequence ID" value="KAK9665101.1"/>
    <property type="molecule type" value="Genomic_DNA"/>
</dbReference>
<evidence type="ECO:0000313" key="2">
    <source>
        <dbReference type="Proteomes" id="UP001443914"/>
    </source>
</evidence>
<evidence type="ECO:0000313" key="1">
    <source>
        <dbReference type="EMBL" id="KAK9665101.1"/>
    </source>
</evidence>
<organism evidence="1 2">
    <name type="scientific">Saponaria officinalis</name>
    <name type="common">Common soapwort</name>
    <name type="synonym">Lychnis saponaria</name>
    <dbReference type="NCBI Taxonomy" id="3572"/>
    <lineage>
        <taxon>Eukaryota</taxon>
        <taxon>Viridiplantae</taxon>
        <taxon>Streptophyta</taxon>
        <taxon>Embryophyta</taxon>
        <taxon>Tracheophyta</taxon>
        <taxon>Spermatophyta</taxon>
        <taxon>Magnoliopsida</taxon>
        <taxon>eudicotyledons</taxon>
        <taxon>Gunneridae</taxon>
        <taxon>Pentapetalae</taxon>
        <taxon>Caryophyllales</taxon>
        <taxon>Caryophyllaceae</taxon>
        <taxon>Caryophylleae</taxon>
        <taxon>Saponaria</taxon>
    </lineage>
</organism>
<dbReference type="PANTHER" id="PTHR11439:SF467">
    <property type="entry name" value="INTEGRASE CATALYTIC DOMAIN-CONTAINING PROTEIN"/>
    <property type="match status" value="1"/>
</dbReference>
<gene>
    <name evidence="1" type="ORF">RND81_14G090300</name>
</gene>
<comment type="caution">
    <text evidence="1">The sequence shown here is derived from an EMBL/GenBank/DDBJ whole genome shotgun (WGS) entry which is preliminary data.</text>
</comment>
<protein>
    <recommendedName>
        <fullName evidence="3">Retrovirus-related Pol polyprotein from transposon TNT 1-94</fullName>
    </recommendedName>
</protein>
<dbReference type="AlphaFoldDB" id="A0AAW1GRX1"/>
<feature type="non-terminal residue" evidence="1">
    <location>
        <position position="1"/>
    </location>
</feature>
<reference evidence="1" key="1">
    <citation type="submission" date="2024-03" db="EMBL/GenBank/DDBJ databases">
        <title>WGS assembly of Saponaria officinalis var. Norfolk2.</title>
        <authorList>
            <person name="Jenkins J."/>
            <person name="Shu S."/>
            <person name="Grimwood J."/>
            <person name="Barry K."/>
            <person name="Goodstein D."/>
            <person name="Schmutz J."/>
            <person name="Leebens-Mack J."/>
            <person name="Osbourn A."/>
        </authorList>
    </citation>
    <scope>NUCLEOTIDE SEQUENCE [LARGE SCALE GENOMIC DNA]</scope>
    <source>
        <strain evidence="1">JIC</strain>
    </source>
</reference>
<dbReference type="CDD" id="cd09272">
    <property type="entry name" value="RNase_HI_RT_Ty1"/>
    <property type="match status" value="1"/>
</dbReference>
<proteinExistence type="predicted"/>
<keyword evidence="2" id="KW-1185">Reference proteome</keyword>
<dbReference type="Proteomes" id="UP001443914">
    <property type="component" value="Unassembled WGS sequence"/>
</dbReference>